<dbReference type="RefSeq" id="WP_093384044.1">
    <property type="nucleotide sequence ID" value="NZ_FOTW01000005.1"/>
</dbReference>
<evidence type="ECO:0000259" key="2">
    <source>
        <dbReference type="Pfam" id="PF00501"/>
    </source>
</evidence>
<dbReference type="InterPro" id="IPR020845">
    <property type="entry name" value="AMP-binding_CS"/>
</dbReference>
<evidence type="ECO:0000313" key="4">
    <source>
        <dbReference type="EMBL" id="SFL59421.1"/>
    </source>
</evidence>
<dbReference type="PANTHER" id="PTHR43767:SF1">
    <property type="entry name" value="NONRIBOSOMAL PEPTIDE SYNTHASE PES1 (EUROFUNG)-RELATED"/>
    <property type="match status" value="1"/>
</dbReference>
<dbReference type="STRING" id="758825.SAMN02982985_00840"/>
<dbReference type="InterPro" id="IPR000873">
    <property type="entry name" value="AMP-dep_synth/lig_dom"/>
</dbReference>
<dbReference type="PANTHER" id="PTHR43767">
    <property type="entry name" value="LONG-CHAIN-FATTY-ACID--COA LIGASE"/>
    <property type="match status" value="1"/>
</dbReference>
<dbReference type="SUPFAM" id="SSF56801">
    <property type="entry name" value="Acetyl-CoA synthetase-like"/>
    <property type="match status" value="1"/>
</dbReference>
<dbReference type="InterPro" id="IPR025110">
    <property type="entry name" value="AMP-bd_C"/>
</dbReference>
<proteinExistence type="predicted"/>
<feature type="region of interest" description="Disordered" evidence="1">
    <location>
        <begin position="135"/>
        <end position="165"/>
    </location>
</feature>
<dbReference type="InterPro" id="IPR045851">
    <property type="entry name" value="AMP-bd_C_sf"/>
</dbReference>
<dbReference type="OrthoDB" id="9766486at2"/>
<gene>
    <name evidence="4" type="ORF">SAMN02982985_00840</name>
</gene>
<dbReference type="Gene3D" id="3.30.300.30">
    <property type="match status" value="1"/>
</dbReference>
<dbReference type="InterPro" id="IPR050237">
    <property type="entry name" value="ATP-dep_AMP-bd_enzyme"/>
</dbReference>
<keyword evidence="4" id="KW-0436">Ligase</keyword>
<dbReference type="Proteomes" id="UP000199470">
    <property type="component" value="Unassembled WGS sequence"/>
</dbReference>
<keyword evidence="5" id="KW-1185">Reference proteome</keyword>
<evidence type="ECO:0000259" key="3">
    <source>
        <dbReference type="Pfam" id="PF13193"/>
    </source>
</evidence>
<protein>
    <submittedName>
        <fullName evidence="4">Acyl-CoA synthetase (AMP-forming)/AMP-acid ligase II</fullName>
    </submittedName>
</protein>
<reference evidence="4 5" key="1">
    <citation type="submission" date="2016-10" db="EMBL/GenBank/DDBJ databases">
        <authorList>
            <person name="de Groot N.N."/>
        </authorList>
    </citation>
    <scope>NUCLEOTIDE SEQUENCE [LARGE SCALE GENOMIC DNA]</scope>
    <source>
        <strain evidence="4 5">ATCC 43154</strain>
    </source>
</reference>
<dbReference type="InterPro" id="IPR042099">
    <property type="entry name" value="ANL_N_sf"/>
</dbReference>
<accession>A0A1I4IZX5</accession>
<dbReference type="Gene3D" id="3.40.50.12780">
    <property type="entry name" value="N-terminal domain of ligase-like"/>
    <property type="match status" value="1"/>
</dbReference>
<dbReference type="Pfam" id="PF13193">
    <property type="entry name" value="AMP-binding_C"/>
    <property type="match status" value="1"/>
</dbReference>
<dbReference type="GO" id="GO:0016878">
    <property type="term" value="F:acid-thiol ligase activity"/>
    <property type="evidence" value="ECO:0007669"/>
    <property type="project" value="UniProtKB-ARBA"/>
</dbReference>
<dbReference type="PROSITE" id="PS00455">
    <property type="entry name" value="AMP_BINDING"/>
    <property type="match status" value="1"/>
</dbReference>
<feature type="domain" description="AMP-dependent synthetase/ligase" evidence="2">
    <location>
        <begin position="27"/>
        <end position="413"/>
    </location>
</feature>
<dbReference type="Pfam" id="PF00501">
    <property type="entry name" value="AMP-binding"/>
    <property type="match status" value="1"/>
</dbReference>
<sequence length="557" mass="56976">MEPINDIEDTAALLAALPARLSAIPAHWAARTPDAPALRDGARQLGYAALAAAVDGAAARLRALGLRPGDRLMVVGENCLEQVVLCFAAAAVDAWIVLVNSRLSAPELDQIRAHSGARRVLYTAASAEAAGHAARHGAAPARGLDTNGAGGNGGDDAPSGHAGAAPDGGASLGGGAFDALARCLVGPLDEACAPAPVHADGAAQAAALVYTTGTTGQPKGVMLSHRSLLFIAAVSSTLRGLRPQDRAYGVLPISHVYGLASVMLGTLYAGACLQLAARFSPEALLAAVRDDGLTIVQGVPAMYARLLAAPAAATAALPARLRFIYAGGSPLTPGLKADVERLFGLPLHNGYGMTESAPTISQTDLRQPRVDTSVGMAIPGVQTRLVGADGAEAAPGAVGELWVRGPNVMLGYYREPAQTAAALRPGGWLATGDLARRGADGALFIAGRSKELIIRRGFSVYPLEVETVLNAHPAVGQSAVVGRDGADGDEEVVAFVEIDPRHTISEDALHAHLAAGLAPYKRPARIVVMAALPAAASGKVLKGRLRELARELRPAGQ</sequence>
<evidence type="ECO:0000256" key="1">
    <source>
        <dbReference type="SAM" id="MobiDB-lite"/>
    </source>
</evidence>
<evidence type="ECO:0000313" key="5">
    <source>
        <dbReference type="Proteomes" id="UP000199470"/>
    </source>
</evidence>
<name>A0A1I4IZX5_9BURK</name>
<dbReference type="AlphaFoldDB" id="A0A1I4IZX5"/>
<feature type="domain" description="AMP-binding enzyme C-terminal" evidence="3">
    <location>
        <begin position="464"/>
        <end position="539"/>
    </location>
</feature>
<dbReference type="EMBL" id="FOTW01000005">
    <property type="protein sequence ID" value="SFL59421.1"/>
    <property type="molecule type" value="Genomic_DNA"/>
</dbReference>
<organism evidence="4 5">
    <name type="scientific">Rugamonas rubra</name>
    <dbReference type="NCBI Taxonomy" id="758825"/>
    <lineage>
        <taxon>Bacteria</taxon>
        <taxon>Pseudomonadati</taxon>
        <taxon>Pseudomonadota</taxon>
        <taxon>Betaproteobacteria</taxon>
        <taxon>Burkholderiales</taxon>
        <taxon>Oxalobacteraceae</taxon>
        <taxon>Telluria group</taxon>
        <taxon>Rugamonas</taxon>
    </lineage>
</organism>